<sequence>MDLKDADSNEIHHEFLTCDTITPVHPIELIQNFALPLLDEISRRNADPSDYSDPSIQSVIPFPAIRGREPSGRFHLIDGKFTFMGRLALTQIYNDTANMRESEPREYFPNGSQGWGKSHILALVTRLRCLQRVFYPSYARDTAKLEQLRQATKWEYFKEFSEQQFVDGIQIIYILDQVDTFDQHEHTLDSLNPVTEYNVTENNISGNHILVQSTSTNMETRTSAFYRSDDDGTSQLSSVPPKAPKHGKSSKRSIEMKAWWKHQEDKKLLPTVLVDQDSNAARDAETLSVQERRKEVEDLTDTENLSYTSFMNHLVRHEHFLTIERQICEFYKENRRCREGILKEYLALMNACISSSGIPFSMLRLLDTCFFMVTDQDITLCASGFARDVMKKLFQYDQRDGCRWEICVDYFIKLLWKTTVTN</sequence>
<name>A0AAD6ITW1_DREDA</name>
<gene>
    <name evidence="2" type="ORF">Dda_8815</name>
</gene>
<dbReference type="AlphaFoldDB" id="A0AAD6ITW1"/>
<comment type="caution">
    <text evidence="2">The sequence shown here is derived from an EMBL/GenBank/DDBJ whole genome shotgun (WGS) entry which is preliminary data.</text>
</comment>
<evidence type="ECO:0000313" key="2">
    <source>
        <dbReference type="EMBL" id="KAJ6256317.1"/>
    </source>
</evidence>
<protein>
    <submittedName>
        <fullName evidence="2">Uncharacterized protein</fullName>
    </submittedName>
</protein>
<dbReference type="EMBL" id="JAQGDS010000013">
    <property type="protein sequence ID" value="KAJ6256317.1"/>
    <property type="molecule type" value="Genomic_DNA"/>
</dbReference>
<proteinExistence type="predicted"/>
<evidence type="ECO:0000313" key="3">
    <source>
        <dbReference type="Proteomes" id="UP001221413"/>
    </source>
</evidence>
<organism evidence="2 3">
    <name type="scientific">Drechslerella dactyloides</name>
    <name type="common">Nematode-trapping fungus</name>
    <name type="synonym">Arthrobotrys dactyloides</name>
    <dbReference type="NCBI Taxonomy" id="74499"/>
    <lineage>
        <taxon>Eukaryota</taxon>
        <taxon>Fungi</taxon>
        <taxon>Dikarya</taxon>
        <taxon>Ascomycota</taxon>
        <taxon>Pezizomycotina</taxon>
        <taxon>Orbiliomycetes</taxon>
        <taxon>Orbiliales</taxon>
        <taxon>Orbiliaceae</taxon>
        <taxon>Drechslerella</taxon>
    </lineage>
</organism>
<accession>A0AAD6ITW1</accession>
<feature type="region of interest" description="Disordered" evidence="1">
    <location>
        <begin position="226"/>
        <end position="251"/>
    </location>
</feature>
<reference evidence="2" key="1">
    <citation type="submission" date="2023-01" db="EMBL/GenBank/DDBJ databases">
        <title>The chitinases involved in constricting ring structure development in the nematode-trapping fungus Drechslerella dactyloides.</title>
        <authorList>
            <person name="Wang R."/>
            <person name="Zhang L."/>
            <person name="Tang P."/>
            <person name="Li S."/>
            <person name="Liang L."/>
        </authorList>
    </citation>
    <scope>NUCLEOTIDE SEQUENCE</scope>
    <source>
        <strain evidence="2">YMF1.00031</strain>
    </source>
</reference>
<evidence type="ECO:0000256" key="1">
    <source>
        <dbReference type="SAM" id="MobiDB-lite"/>
    </source>
</evidence>
<keyword evidence="3" id="KW-1185">Reference proteome</keyword>
<dbReference type="Proteomes" id="UP001221413">
    <property type="component" value="Unassembled WGS sequence"/>
</dbReference>